<feature type="compositionally biased region" description="Polar residues" evidence="1">
    <location>
        <begin position="374"/>
        <end position="386"/>
    </location>
</feature>
<evidence type="ECO:0000313" key="3">
    <source>
        <dbReference type="Proteomes" id="UP000469890"/>
    </source>
</evidence>
<sequence length="525" mass="57951">MSHYEAERRHNARVRAFLYSQVEDTRDNLRLAYVLGARQKAGDTLNQQELDFLKEQDIERRVLEKLEKMIEKVDSTSGSKRNALIGEREAFTVLRFFYLVRLAQQGFLPLIANAYPSLEAEAIIYLADKLVAGSMGGISTIRHELHFSEMMKNEARNMARDIIFKLYCEADEPVADGFKTTYKDVMQIAHCIAGQGIYDYQNNVGAFSSPYIEPSIATVPPVYVVLPHMSMVGDPKLSVPAVDPTLPIPGFLLASKTAHVRPTTAPKDVKEDTASSAWIEPAALVEHSDTVPAKPNGVAATVAPASDEVPVETNGSDAAHEAAAAADPEDETDEATAKDTEKTTKKRRSGSSSKKKSRKSKSDKSKRSESRASQDATPNTTTNATHGEQWEDQTPENDEVNTEPLENNEPQPQEEEEEDNEEDRFADADLSDDEHEILRQDNNDDDDETESKDTIGKAQPQQQQPSTTPTPPSDHTTVVPPPTPSPSLSQWHNFAATCHNDIDGSNSPLSPKSSARSSPKIERRL</sequence>
<name>A0A8H4BG10_MUCCL</name>
<organism evidence="2 3">
    <name type="scientific">Mucor circinelloides f. lusitanicus</name>
    <name type="common">Mucor racemosus var. lusitanicus</name>
    <dbReference type="NCBI Taxonomy" id="29924"/>
    <lineage>
        <taxon>Eukaryota</taxon>
        <taxon>Fungi</taxon>
        <taxon>Fungi incertae sedis</taxon>
        <taxon>Mucoromycota</taxon>
        <taxon>Mucoromycotina</taxon>
        <taxon>Mucoromycetes</taxon>
        <taxon>Mucorales</taxon>
        <taxon>Mucorineae</taxon>
        <taxon>Mucoraceae</taxon>
        <taxon>Mucor</taxon>
    </lineage>
</organism>
<comment type="caution">
    <text evidence="2">The sequence shown here is derived from an EMBL/GenBank/DDBJ whole genome shotgun (WGS) entry which is preliminary data.</text>
</comment>
<evidence type="ECO:0000256" key="1">
    <source>
        <dbReference type="SAM" id="MobiDB-lite"/>
    </source>
</evidence>
<gene>
    <name evidence="2" type="ORF">FB192DRAFT_1385379</name>
</gene>
<feature type="compositionally biased region" description="Low complexity" evidence="1">
    <location>
        <begin position="505"/>
        <end position="518"/>
    </location>
</feature>
<reference evidence="2 3" key="1">
    <citation type="submission" date="2019-09" db="EMBL/GenBank/DDBJ databases">
        <authorList>
            <consortium name="DOE Joint Genome Institute"/>
            <person name="Mondo S.J."/>
            <person name="Navarro-Mendoza M.I."/>
            <person name="Perez-Arques C."/>
            <person name="Panchal S."/>
            <person name="Nicolas F.E."/>
            <person name="Ganguly P."/>
            <person name="Pangilinan J."/>
            <person name="Grigoriev I."/>
            <person name="Heitman J."/>
            <person name="Sanya K."/>
            <person name="Garre V."/>
        </authorList>
    </citation>
    <scope>NUCLEOTIDE SEQUENCE [LARGE SCALE GENOMIC DNA]</scope>
    <source>
        <strain evidence="2 3">MU402</strain>
    </source>
</reference>
<dbReference type="AlphaFoldDB" id="A0A8H4BG10"/>
<proteinExistence type="predicted"/>
<feature type="compositionally biased region" description="Low complexity" evidence="1">
    <location>
        <begin position="459"/>
        <end position="478"/>
    </location>
</feature>
<evidence type="ECO:0000313" key="2">
    <source>
        <dbReference type="EMBL" id="KAF1801351.1"/>
    </source>
</evidence>
<feature type="region of interest" description="Disordered" evidence="1">
    <location>
        <begin position="303"/>
        <end position="525"/>
    </location>
</feature>
<accession>A0A8H4BG10</accession>
<feature type="compositionally biased region" description="Acidic residues" evidence="1">
    <location>
        <begin position="412"/>
        <end position="435"/>
    </location>
</feature>
<feature type="compositionally biased region" description="Basic residues" evidence="1">
    <location>
        <begin position="344"/>
        <end position="359"/>
    </location>
</feature>
<feature type="compositionally biased region" description="Acidic residues" evidence="1">
    <location>
        <begin position="390"/>
        <end position="401"/>
    </location>
</feature>
<protein>
    <submittedName>
        <fullName evidence="2">Uncharacterized protein</fullName>
    </submittedName>
</protein>
<dbReference type="Proteomes" id="UP000469890">
    <property type="component" value="Unassembled WGS sequence"/>
</dbReference>
<dbReference type="EMBL" id="JAAECE010000005">
    <property type="protein sequence ID" value="KAF1801351.1"/>
    <property type="molecule type" value="Genomic_DNA"/>
</dbReference>
<feature type="compositionally biased region" description="Basic and acidic residues" evidence="1">
    <location>
        <begin position="360"/>
        <end position="372"/>
    </location>
</feature>